<keyword evidence="8" id="KW-1185">Reference proteome</keyword>
<feature type="transmembrane region" description="Helical" evidence="6">
    <location>
        <begin position="183"/>
        <end position="202"/>
    </location>
</feature>
<feature type="transmembrane region" description="Helical" evidence="6">
    <location>
        <begin position="106"/>
        <end position="126"/>
    </location>
</feature>
<comment type="caution">
    <text evidence="7">The sequence shown here is derived from an EMBL/GenBank/DDBJ whole genome shotgun (WGS) entry which is preliminary data.</text>
</comment>
<dbReference type="PANTHER" id="PTHR43701">
    <property type="entry name" value="MEMBRANE TRANSPORTER PROTEIN MJ0441-RELATED"/>
    <property type="match status" value="1"/>
</dbReference>
<feature type="transmembrane region" description="Helical" evidence="6">
    <location>
        <begin position="28"/>
        <end position="51"/>
    </location>
</feature>
<gene>
    <name evidence="7" type="ORF">ED208_14380</name>
</gene>
<dbReference type="EMBL" id="RJVO01000007">
    <property type="protein sequence ID" value="ROH87890.1"/>
    <property type="molecule type" value="Genomic_DNA"/>
</dbReference>
<proteinExistence type="inferred from homology"/>
<dbReference type="AlphaFoldDB" id="A0A3N0V508"/>
<evidence type="ECO:0000256" key="3">
    <source>
        <dbReference type="ARBA" id="ARBA00022692"/>
    </source>
</evidence>
<evidence type="ECO:0000313" key="7">
    <source>
        <dbReference type="EMBL" id="ROH87890.1"/>
    </source>
</evidence>
<dbReference type="GO" id="GO:0005886">
    <property type="term" value="C:plasma membrane"/>
    <property type="evidence" value="ECO:0007669"/>
    <property type="project" value="UniProtKB-SubCell"/>
</dbReference>
<comment type="subcellular location">
    <subcellularLocation>
        <location evidence="6">Cell membrane</location>
        <topology evidence="6">Multi-pass membrane protein</topology>
    </subcellularLocation>
    <subcellularLocation>
        <location evidence="1">Membrane</location>
        <topology evidence="1">Multi-pass membrane protein</topology>
    </subcellularLocation>
</comment>
<evidence type="ECO:0000256" key="6">
    <source>
        <dbReference type="RuleBase" id="RU363041"/>
    </source>
</evidence>
<evidence type="ECO:0000256" key="5">
    <source>
        <dbReference type="ARBA" id="ARBA00023136"/>
    </source>
</evidence>
<accession>A0A3N0V508</accession>
<keyword evidence="6" id="KW-1003">Cell membrane</keyword>
<sequence length="263" mass="27141">MDGLAFSLAGLLVGTAVGATGVGGGSLMTPVLILFYGISPAVAVGTDLLYASISKAWGVLLHQRRGTLEWPIVAWLALGSVPASLLALLGLHALGPSPALDQVIKLTLAVAVILTASFTLVQDFLLRRWSLPSSFSNFVARHQRLGTVLSGVLIGAVVTVSSVGAGVIGMMLLMLLYPRQEPIRLVAVDLAHAVIITGIAGLGHAGLGTVDWHMLLGLLLGALPGIWIGSRIGFRLDARNLKRAISGLLIVVGAMTLGKALAG</sequence>
<dbReference type="InterPro" id="IPR051598">
    <property type="entry name" value="TSUP/Inactive_protease-like"/>
</dbReference>
<keyword evidence="5 6" id="KW-0472">Membrane</keyword>
<evidence type="ECO:0000313" key="8">
    <source>
        <dbReference type="Proteomes" id="UP000282106"/>
    </source>
</evidence>
<protein>
    <recommendedName>
        <fullName evidence="6">Probable membrane transporter protein</fullName>
    </recommendedName>
</protein>
<keyword evidence="4 6" id="KW-1133">Transmembrane helix</keyword>
<dbReference type="InterPro" id="IPR002781">
    <property type="entry name" value="TM_pro_TauE-like"/>
</dbReference>
<comment type="similarity">
    <text evidence="2 6">Belongs to the 4-toluene sulfonate uptake permease (TSUP) (TC 2.A.102) family.</text>
</comment>
<evidence type="ECO:0000256" key="4">
    <source>
        <dbReference type="ARBA" id="ARBA00022989"/>
    </source>
</evidence>
<name>A0A3N0V508_9GAMM</name>
<feature type="transmembrane region" description="Helical" evidence="6">
    <location>
        <begin position="147"/>
        <end position="177"/>
    </location>
</feature>
<evidence type="ECO:0000256" key="1">
    <source>
        <dbReference type="ARBA" id="ARBA00004141"/>
    </source>
</evidence>
<feature type="transmembrane region" description="Helical" evidence="6">
    <location>
        <begin position="72"/>
        <end position="94"/>
    </location>
</feature>
<dbReference type="Pfam" id="PF01925">
    <property type="entry name" value="TauE"/>
    <property type="match status" value="1"/>
</dbReference>
<evidence type="ECO:0000256" key="2">
    <source>
        <dbReference type="ARBA" id="ARBA00009142"/>
    </source>
</evidence>
<feature type="transmembrane region" description="Helical" evidence="6">
    <location>
        <begin position="214"/>
        <end position="232"/>
    </location>
</feature>
<dbReference type="Proteomes" id="UP000282106">
    <property type="component" value="Unassembled WGS sequence"/>
</dbReference>
<dbReference type="InParanoid" id="A0A3N0V508"/>
<keyword evidence="3 6" id="KW-0812">Transmembrane</keyword>
<organism evidence="7 8">
    <name type="scientific">Stagnimonas aquatica</name>
    <dbReference type="NCBI Taxonomy" id="2689987"/>
    <lineage>
        <taxon>Bacteria</taxon>
        <taxon>Pseudomonadati</taxon>
        <taxon>Pseudomonadota</taxon>
        <taxon>Gammaproteobacteria</taxon>
        <taxon>Nevskiales</taxon>
        <taxon>Nevskiaceae</taxon>
        <taxon>Stagnimonas</taxon>
    </lineage>
</organism>
<reference evidence="7 8" key="1">
    <citation type="submission" date="2018-10" db="EMBL/GenBank/DDBJ databases">
        <authorList>
            <person name="Chen W.-M."/>
        </authorList>
    </citation>
    <scope>NUCLEOTIDE SEQUENCE [LARGE SCALE GENOMIC DNA]</scope>
    <source>
        <strain evidence="7 8">THS-13</strain>
    </source>
</reference>
<dbReference type="PANTHER" id="PTHR43701:SF2">
    <property type="entry name" value="MEMBRANE TRANSPORTER PROTEIN YJNA-RELATED"/>
    <property type="match status" value="1"/>
</dbReference>